<protein>
    <submittedName>
        <fullName evidence="1">Uncharacterized protein</fullName>
    </submittedName>
</protein>
<dbReference type="EMBL" id="CP001157">
    <property type="protein sequence ID" value="ACO80604.1"/>
    <property type="molecule type" value="Genomic_DNA"/>
</dbReference>
<evidence type="ECO:0000313" key="2">
    <source>
        <dbReference type="Proteomes" id="UP000002424"/>
    </source>
</evidence>
<reference evidence="1 2" key="1">
    <citation type="journal article" date="2009" name="J. Bacteriol.">
        <title>Genome sequence of Azotobacter vinelandii, an obligate aerobe specialized to support diverse anaerobic metabolic processes.</title>
        <authorList>
            <person name="Setubal J.C."/>
            <person name="dos Santos P."/>
            <person name="Goldman B.S."/>
            <person name="Ertesvag H."/>
            <person name="Espin G."/>
            <person name="Rubio L.M."/>
            <person name="Valla S."/>
            <person name="Almeida N.F."/>
            <person name="Balasubramanian D."/>
            <person name="Cromes L."/>
            <person name="Curatti L."/>
            <person name="Du Z."/>
            <person name="Godsy E."/>
            <person name="Goodner B."/>
            <person name="Hellner-Burris K."/>
            <person name="Hernandez J.A."/>
            <person name="Houmiel K."/>
            <person name="Imperial J."/>
            <person name="Kennedy C."/>
            <person name="Larson T.J."/>
            <person name="Latreille P."/>
            <person name="Ligon L.S."/>
            <person name="Lu J."/>
            <person name="Maerk M."/>
            <person name="Miller N.M."/>
            <person name="Norton S."/>
            <person name="O'Carroll I.P."/>
            <person name="Paulsen I."/>
            <person name="Raulfs E.C."/>
            <person name="Roemer R."/>
            <person name="Rosser J."/>
            <person name="Segura D."/>
            <person name="Slater S."/>
            <person name="Stricklin S.L."/>
            <person name="Studholme D.J."/>
            <person name="Sun J."/>
            <person name="Viana C.J."/>
            <person name="Wallin E."/>
            <person name="Wang B."/>
            <person name="Wheeler C."/>
            <person name="Zhu H."/>
            <person name="Dean D.R."/>
            <person name="Dixon R."/>
            <person name="Wood D."/>
        </authorList>
    </citation>
    <scope>NUCLEOTIDE SEQUENCE [LARGE SCALE GENOMIC DNA]</scope>
    <source>
        <strain evidence="2">DJ / ATCC BAA-1303</strain>
    </source>
</reference>
<evidence type="ECO:0000313" key="1">
    <source>
        <dbReference type="EMBL" id="ACO80604.1"/>
    </source>
</evidence>
<keyword evidence="2" id="KW-1185">Reference proteome</keyword>
<dbReference type="Proteomes" id="UP000002424">
    <property type="component" value="Chromosome"/>
</dbReference>
<dbReference type="HOGENOM" id="CLU_3394842_0_0_6"/>
<sequence>MAARAAVDVASAGPIGAGWWVTARPTLRLVT</sequence>
<name>C1DGV8_AZOVD</name>
<gene>
    <name evidence="1" type="ordered locus">Avin_44870</name>
</gene>
<dbReference type="EnsemblBacteria" id="ACO80604">
    <property type="protein sequence ID" value="ACO80604"/>
    <property type="gene ID" value="Avin_44870"/>
</dbReference>
<dbReference type="KEGG" id="avn:Avin_44870"/>
<organism evidence="1 2">
    <name type="scientific">Azotobacter vinelandii (strain DJ / ATCC BAA-1303)</name>
    <dbReference type="NCBI Taxonomy" id="322710"/>
    <lineage>
        <taxon>Bacteria</taxon>
        <taxon>Pseudomonadati</taxon>
        <taxon>Pseudomonadota</taxon>
        <taxon>Gammaproteobacteria</taxon>
        <taxon>Pseudomonadales</taxon>
        <taxon>Pseudomonadaceae</taxon>
        <taxon>Azotobacter</taxon>
    </lineage>
</organism>
<dbReference type="AlphaFoldDB" id="C1DGV8"/>
<proteinExistence type="predicted"/>
<accession>C1DGV8</accession>